<dbReference type="Proteomes" id="UP000215767">
    <property type="component" value="Unassembled WGS sequence"/>
</dbReference>
<evidence type="ECO:0000313" key="2">
    <source>
        <dbReference type="Proteomes" id="UP000215767"/>
    </source>
</evidence>
<keyword evidence="2" id="KW-1185">Reference proteome</keyword>
<dbReference type="Pfam" id="PF06067">
    <property type="entry name" value="DUF932"/>
    <property type="match status" value="1"/>
</dbReference>
<protein>
    <submittedName>
        <fullName evidence="1">F plasmid protein 32-like protein (CMGI-2)</fullName>
    </submittedName>
</protein>
<organism evidence="1 2">
    <name type="scientific">Bordetella genomosp. 11</name>
    <dbReference type="NCBI Taxonomy" id="1416808"/>
    <lineage>
        <taxon>Bacteria</taxon>
        <taxon>Pseudomonadati</taxon>
        <taxon>Pseudomonadota</taxon>
        <taxon>Betaproteobacteria</taxon>
        <taxon>Burkholderiales</taxon>
        <taxon>Alcaligenaceae</taxon>
        <taxon>Bordetella</taxon>
    </lineage>
</organism>
<accession>A0A261UQZ4</accession>
<reference evidence="2" key="1">
    <citation type="submission" date="2017-05" db="EMBL/GenBank/DDBJ databases">
        <title>Complete and WGS of Bordetella genogroups.</title>
        <authorList>
            <person name="Spilker T."/>
            <person name="Lipuma J."/>
        </authorList>
    </citation>
    <scope>NUCLEOTIDE SEQUENCE [LARGE SCALE GENOMIC DNA]</scope>
    <source>
        <strain evidence="2">AU8856</strain>
    </source>
</reference>
<name>A0A261UQZ4_9BORD</name>
<comment type="caution">
    <text evidence="1">The sequence shown here is derived from an EMBL/GenBank/DDBJ whole genome shotgun (WGS) entry which is preliminary data.</text>
</comment>
<dbReference type="EMBL" id="NEVS01000003">
    <property type="protein sequence ID" value="OZI64309.1"/>
    <property type="molecule type" value="Genomic_DNA"/>
</dbReference>
<sequence>MPYQIANRFARNARQYDKRAPLTDAEIMHVAPSIFAQEAHESRSERYTYIPTIEILNGLRAHGFQPFMVAQTRVRDEAHRDHTKHMIRLRHADHIGAKETNEIRFCRNKGVRASRDV</sequence>
<gene>
    <name evidence="1" type="ORF">CAL28_07570</name>
</gene>
<proteinExistence type="predicted"/>
<dbReference type="InterPro" id="IPR026325">
    <property type="entry name" value="DUF932"/>
</dbReference>
<evidence type="ECO:0000313" key="1">
    <source>
        <dbReference type="EMBL" id="OZI64309.1"/>
    </source>
</evidence>
<dbReference type="AlphaFoldDB" id="A0A261UQZ4"/>
<dbReference type="OrthoDB" id="4554729at2"/>